<dbReference type="PANTHER" id="PTHR23314:SF0">
    <property type="entry name" value="SPERM-ASSOCIATED ANTIGEN 6"/>
    <property type="match status" value="1"/>
</dbReference>
<proteinExistence type="predicted"/>
<dbReference type="Gene3D" id="1.25.10.10">
    <property type="entry name" value="Leucine-rich Repeat Variant"/>
    <property type="match status" value="2"/>
</dbReference>
<dbReference type="SMART" id="SM00185">
    <property type="entry name" value="ARM"/>
    <property type="match status" value="8"/>
</dbReference>
<dbReference type="GO" id="GO:0008017">
    <property type="term" value="F:microtubule binding"/>
    <property type="evidence" value="ECO:0000318"/>
    <property type="project" value="GO_Central"/>
</dbReference>
<dbReference type="InterPro" id="IPR000225">
    <property type="entry name" value="Armadillo"/>
</dbReference>
<dbReference type="OMA" id="CECIEQS"/>
<sequence length="512" mass="55025">MAKQVLQVFETYQKARTNFVQTVAELSSRSQNIDALQDAGVMSLLRPLLIDSVPTIQQSAALALGRLANHSDELAAAVVTDDILPQLVYGLAEQNRFYKKAAAFVLRTVAKHSPELAQAVVDSGAVDALVICLDEFDPAVKEAAAWALGYIARHNTQLAQAVVDAGAVPLLILCVQEPEVALKRIAASALADISKHTPELAQTIVDNGAIAYLAQLLEAQDTKLKRQVLAALSQVAKHTVDLAELVVEAYIFPAVLPSLKDPDEYVRKNVATLVRDVAKHSAELAQLIVNSGGVMALVDYINEARGSSLMPAVMALGYIAAFSERLAMSVIVSHGVDALATALQNEGEDHIRAATAWSLGQIGRHTPQHAQHVAEASVLPILLDISLAENASPEVQSKASRALRNILQKCTYLPALQSLLSKAPPEILENVVGQFAKILPSDAKARKQFVTSGGLKKIQEIKADPETELGDAIMTINECFPEEIVRYYSPGYSKTLLERLDDHTPASQKAAA</sequence>
<dbReference type="SUPFAM" id="SSF48371">
    <property type="entry name" value="ARM repeat"/>
    <property type="match status" value="1"/>
</dbReference>
<dbReference type="FunCoup" id="A9V518">
    <property type="interactions" value="14"/>
</dbReference>
<evidence type="ECO:0008006" key="3">
    <source>
        <dbReference type="Google" id="ProtNLM"/>
    </source>
</evidence>
<protein>
    <recommendedName>
        <fullName evidence="3">Sperm-associated antigen 6</fullName>
    </recommendedName>
</protein>
<dbReference type="InParanoid" id="A9V518"/>
<dbReference type="InterPro" id="IPR011989">
    <property type="entry name" value="ARM-like"/>
</dbReference>
<dbReference type="FunFam" id="1.25.10.10:FF:000196">
    <property type="entry name" value="Sperm associated antigen 6"/>
    <property type="match status" value="1"/>
</dbReference>
<dbReference type="GeneID" id="5893226"/>
<accession>A9V518</accession>
<dbReference type="Pfam" id="PF00514">
    <property type="entry name" value="Arm"/>
    <property type="match status" value="3"/>
</dbReference>
<dbReference type="RefSeq" id="XP_001747810.1">
    <property type="nucleotide sequence ID" value="XM_001747758.1"/>
</dbReference>
<dbReference type="GO" id="GO:0015630">
    <property type="term" value="C:microtubule cytoskeleton"/>
    <property type="evidence" value="ECO:0000318"/>
    <property type="project" value="GO_Central"/>
</dbReference>
<evidence type="ECO:0000313" key="2">
    <source>
        <dbReference type="Proteomes" id="UP000001357"/>
    </source>
</evidence>
<evidence type="ECO:0000313" key="1">
    <source>
        <dbReference type="EMBL" id="EDQ87197.1"/>
    </source>
</evidence>
<dbReference type="STRING" id="81824.A9V518"/>
<dbReference type="AlphaFoldDB" id="A9V518"/>
<dbReference type="KEGG" id="mbr:MONBRDRAFT_37986"/>
<dbReference type="Proteomes" id="UP000001357">
    <property type="component" value="Unassembled WGS sequence"/>
</dbReference>
<dbReference type="InterPro" id="IPR016024">
    <property type="entry name" value="ARM-type_fold"/>
</dbReference>
<dbReference type="PANTHER" id="PTHR23314">
    <property type="entry name" value="SPERM-ASSOCIATED ANTIGEN 6 ARMADILLO REPEAT-CONTAINING"/>
    <property type="match status" value="1"/>
</dbReference>
<name>A9V518_MONBE</name>
<dbReference type="GO" id="GO:0003341">
    <property type="term" value="P:cilium movement"/>
    <property type="evidence" value="ECO:0000318"/>
    <property type="project" value="GO_Central"/>
</dbReference>
<keyword evidence="2" id="KW-1185">Reference proteome</keyword>
<gene>
    <name evidence="1" type="ORF">MONBRDRAFT_37986</name>
</gene>
<reference evidence="1 2" key="1">
    <citation type="journal article" date="2008" name="Nature">
        <title>The genome of the choanoflagellate Monosiga brevicollis and the origin of metazoans.</title>
        <authorList>
            <consortium name="JGI Sequencing"/>
            <person name="King N."/>
            <person name="Westbrook M.J."/>
            <person name="Young S.L."/>
            <person name="Kuo A."/>
            <person name="Abedin M."/>
            <person name="Chapman J."/>
            <person name="Fairclough S."/>
            <person name="Hellsten U."/>
            <person name="Isogai Y."/>
            <person name="Letunic I."/>
            <person name="Marr M."/>
            <person name="Pincus D."/>
            <person name="Putnam N."/>
            <person name="Rokas A."/>
            <person name="Wright K.J."/>
            <person name="Zuzow R."/>
            <person name="Dirks W."/>
            <person name="Good M."/>
            <person name="Goodstein D."/>
            <person name="Lemons D."/>
            <person name="Li W."/>
            <person name="Lyons J.B."/>
            <person name="Morris A."/>
            <person name="Nichols S."/>
            <person name="Richter D.J."/>
            <person name="Salamov A."/>
            <person name="Bork P."/>
            <person name="Lim W.A."/>
            <person name="Manning G."/>
            <person name="Miller W.T."/>
            <person name="McGinnis W."/>
            <person name="Shapiro H."/>
            <person name="Tjian R."/>
            <person name="Grigoriev I.V."/>
            <person name="Rokhsar D."/>
        </authorList>
    </citation>
    <scope>NUCLEOTIDE SEQUENCE [LARGE SCALE GENOMIC DNA]</scope>
    <source>
        <strain evidence="2">MX1 / ATCC 50154</strain>
    </source>
</reference>
<dbReference type="EMBL" id="CH991560">
    <property type="protein sequence ID" value="EDQ87197.1"/>
    <property type="molecule type" value="Genomic_DNA"/>
</dbReference>
<dbReference type="eggNOG" id="KOG0166">
    <property type="taxonomic scope" value="Eukaryota"/>
</dbReference>
<organism evidence="1 2">
    <name type="scientific">Monosiga brevicollis</name>
    <name type="common">Choanoflagellate</name>
    <dbReference type="NCBI Taxonomy" id="81824"/>
    <lineage>
        <taxon>Eukaryota</taxon>
        <taxon>Choanoflagellata</taxon>
        <taxon>Craspedida</taxon>
        <taxon>Salpingoecidae</taxon>
        <taxon>Monosiga</taxon>
    </lineage>
</organism>